<dbReference type="Proteomes" id="UP000199385">
    <property type="component" value="Chromosome I"/>
</dbReference>
<dbReference type="EMBL" id="LT594323">
    <property type="protein sequence ID" value="SBT39146.1"/>
    <property type="molecule type" value="Genomic_DNA"/>
</dbReference>
<dbReference type="PATRIC" id="fig|261654.4.peg.829"/>
<dbReference type="SUPFAM" id="SSF54523">
    <property type="entry name" value="Pili subunits"/>
    <property type="match status" value="1"/>
</dbReference>
<evidence type="ECO:0000313" key="3">
    <source>
        <dbReference type="Proteomes" id="UP000199385"/>
    </source>
</evidence>
<dbReference type="RefSeq" id="WP_091657544.1">
    <property type="nucleotide sequence ID" value="NZ_LT594323.1"/>
</dbReference>
<proteinExistence type="predicted"/>
<feature type="domain" description="Type II secretion system protein GspG C-terminal" evidence="1">
    <location>
        <begin position="717"/>
        <end position="789"/>
    </location>
</feature>
<dbReference type="OrthoDB" id="8563833at2"/>
<dbReference type="Gene3D" id="3.30.700.10">
    <property type="entry name" value="Glycoprotein, Type 4 Pilin"/>
    <property type="match status" value="1"/>
</dbReference>
<gene>
    <name evidence="2" type="ORF">GA0070611_0807</name>
</gene>
<dbReference type="AlphaFoldDB" id="A0A1A8Z5M2"/>
<keyword evidence="3" id="KW-1185">Reference proteome</keyword>
<organism evidence="2 3">
    <name type="scientific">Micromonospora auratinigra</name>
    <dbReference type="NCBI Taxonomy" id="261654"/>
    <lineage>
        <taxon>Bacteria</taxon>
        <taxon>Bacillati</taxon>
        <taxon>Actinomycetota</taxon>
        <taxon>Actinomycetes</taxon>
        <taxon>Micromonosporales</taxon>
        <taxon>Micromonosporaceae</taxon>
        <taxon>Micromonospora</taxon>
    </lineage>
</organism>
<sequence>MELTNSKRVLLKASYVQTELSEHDRSRVRSVTGRALEKVNFVRDLALAEPELRTLRHALPDDHHLLDLAQTLVARPSEHLVTAGRMAALDDAAFLRLGQAVAGLRDTPATTYVVAAFQQRLRVAPVGRLHLERIEMSPAGTERGELIFTVPMTPMETVTVAHKEWSISKDEYEQIVSDYFESYSERGVVDKTDASIATENESRHTSAFNFGSSVSGGYGPVTASVTVGLANTSEDRSAVKESVSNVREVTQKASARSRQEHKVSVKLESTRGAEDASYRTITNPHADRALRVDYFRMMRKWRVDLFRYGLRLTFDIAVPNPGARLWARHRELADLDTRIRAPFGFSLSVDDITDTSWVTLAKEYGLALEPPPAESIKIPYAHRFDAGKDVDGPIEFTAPPGYAMDSAFAGVIEWWGPSGIPLMLWPTEDTKVQMQQPTPGTGIGRVNGKGIAGGDKLMITFMKTAEYTMQFSLVAVARRTDRTTREWKQRVWTALRDTALARHQTQQALLQDRRDRLWMLLSGKDTLTLRRLERDELMRGVLTWLVGPEFETAPNEVGRIIKLSMDRDADAADLPDDRPQPDRRLTAGQWGTVSGFGDLVKFVHQAVEWENLLYFLYPYFWGSDDLAREKLLFEHADPGHRDFLRAGYARVVVPIRPGFEERFTHLLDTGSPTGTSPYLTIAQEVAAFAHTNYAGIPPANPEQHARPLLYPQQRTTWDTMQVVVEALERYRDANGRYPTQLSDLPGGPYLDAWNRELVYRLPGSGNDYDLISYGADGEPGGEGVDADISAAAGASLMATWFDYTPTSGIDIDLTSIPI</sequence>
<dbReference type="Pfam" id="PF08334">
    <property type="entry name" value="T2SSG"/>
    <property type="match status" value="1"/>
</dbReference>
<dbReference type="STRING" id="261654.GA0070611_0807"/>
<dbReference type="InterPro" id="IPR013545">
    <property type="entry name" value="T2SS_protein-GspG_C"/>
</dbReference>
<evidence type="ECO:0000313" key="2">
    <source>
        <dbReference type="EMBL" id="SBT39146.1"/>
    </source>
</evidence>
<protein>
    <submittedName>
        <fullName evidence="2">Type II secretion system (T2SS), protein G</fullName>
    </submittedName>
</protein>
<reference evidence="3" key="1">
    <citation type="submission" date="2016-06" db="EMBL/GenBank/DDBJ databases">
        <authorList>
            <person name="Varghese N."/>
            <person name="Submissions Spin"/>
        </authorList>
    </citation>
    <scope>NUCLEOTIDE SEQUENCE [LARGE SCALE GENOMIC DNA]</scope>
    <source>
        <strain evidence="3">DSM 44815</strain>
    </source>
</reference>
<dbReference type="InterPro" id="IPR045584">
    <property type="entry name" value="Pilin-like"/>
</dbReference>
<accession>A0A1A8Z5M2</accession>
<name>A0A1A8Z5M2_9ACTN</name>
<evidence type="ECO:0000259" key="1">
    <source>
        <dbReference type="Pfam" id="PF08334"/>
    </source>
</evidence>